<gene>
    <name evidence="7" type="ORF">AB1Y20_003168</name>
</gene>
<dbReference type="AlphaFoldDB" id="A0AB34JCV4"/>
<evidence type="ECO:0000256" key="2">
    <source>
        <dbReference type="ARBA" id="ARBA00011977"/>
    </source>
</evidence>
<reference evidence="7 8" key="1">
    <citation type="journal article" date="2024" name="Science">
        <title>Giant polyketide synthase enzymes in the biosynthesis of giant marine polyether toxins.</title>
        <authorList>
            <person name="Fallon T.R."/>
            <person name="Shende V.V."/>
            <person name="Wierzbicki I.H."/>
            <person name="Pendleton A.L."/>
            <person name="Watervoot N.F."/>
            <person name="Auber R.P."/>
            <person name="Gonzalez D.J."/>
            <person name="Wisecaver J.H."/>
            <person name="Moore B.S."/>
        </authorList>
    </citation>
    <scope>NUCLEOTIDE SEQUENCE [LARGE SCALE GENOMIC DNA]</scope>
    <source>
        <strain evidence="7 8">12B1</strain>
    </source>
</reference>
<dbReference type="GO" id="GO:0008176">
    <property type="term" value="F:tRNA (guanine(46)-N7)-methyltransferase activity"/>
    <property type="evidence" value="ECO:0007669"/>
    <property type="project" value="UniProtKB-EC"/>
</dbReference>
<dbReference type="SUPFAM" id="SSF53335">
    <property type="entry name" value="S-adenosyl-L-methionine-dependent methyltransferases"/>
    <property type="match status" value="1"/>
</dbReference>
<comment type="caution">
    <text evidence="7">The sequence shown here is derived from an EMBL/GenBank/DDBJ whole genome shotgun (WGS) entry which is preliminary data.</text>
</comment>
<organism evidence="7 8">
    <name type="scientific">Prymnesium parvum</name>
    <name type="common">Toxic golden alga</name>
    <dbReference type="NCBI Taxonomy" id="97485"/>
    <lineage>
        <taxon>Eukaryota</taxon>
        <taxon>Haptista</taxon>
        <taxon>Haptophyta</taxon>
        <taxon>Prymnesiophyceae</taxon>
        <taxon>Prymnesiales</taxon>
        <taxon>Prymnesiaceae</taxon>
        <taxon>Prymnesium</taxon>
    </lineage>
</organism>
<dbReference type="HAMAP" id="MF_01057">
    <property type="entry name" value="tRNA_methyltr_TrmB"/>
    <property type="match status" value="1"/>
</dbReference>
<protein>
    <recommendedName>
        <fullName evidence="2">tRNA (guanine(46)-N(7))-methyltransferase</fullName>
        <ecNumber evidence="2">2.1.1.33</ecNumber>
    </recommendedName>
</protein>
<accession>A0AB34JCV4</accession>
<keyword evidence="5" id="KW-0949">S-adenosyl-L-methionine</keyword>
<evidence type="ECO:0000256" key="3">
    <source>
        <dbReference type="ARBA" id="ARBA00022603"/>
    </source>
</evidence>
<dbReference type="Proteomes" id="UP001515480">
    <property type="component" value="Unassembled WGS sequence"/>
</dbReference>
<dbReference type="InterPro" id="IPR003358">
    <property type="entry name" value="tRNA_(Gua-N-7)_MeTrfase_Trmb"/>
</dbReference>
<dbReference type="CDD" id="cd02440">
    <property type="entry name" value="AdoMet_MTases"/>
    <property type="match status" value="1"/>
</dbReference>
<evidence type="ECO:0000256" key="1">
    <source>
        <dbReference type="ARBA" id="ARBA00000142"/>
    </source>
</evidence>
<evidence type="ECO:0000256" key="6">
    <source>
        <dbReference type="ARBA" id="ARBA00022694"/>
    </source>
</evidence>
<keyword evidence="6" id="KW-0819">tRNA processing</keyword>
<dbReference type="Pfam" id="PF02390">
    <property type="entry name" value="Methyltransf_4"/>
    <property type="match status" value="1"/>
</dbReference>
<evidence type="ECO:0000256" key="4">
    <source>
        <dbReference type="ARBA" id="ARBA00022679"/>
    </source>
</evidence>
<dbReference type="Gene3D" id="3.40.50.150">
    <property type="entry name" value="Vaccinia Virus protein VP39"/>
    <property type="match status" value="1"/>
</dbReference>
<proteinExistence type="inferred from homology"/>
<keyword evidence="8" id="KW-1185">Reference proteome</keyword>
<sequence>MAAAAMLLALPASRPWRERLRAQRHIRPHVNPLHRRFTAPPLAPAVAAFARAQPLHVDLGCGKGHFCAELAEACPALNVLGLEIREPLAREAQRLARHTANLRFLSGSANACAASAVDALVSGGGGAYLHSVSVQFPDPWPKRRHRKRRIVQPRLVAELVERLPAEGFVFLQSDVEEVALEMRAAFLSCASLCETSLDEEGVASVWNEEEVRWLDERQRPFGEIKTERERQAARRGLPIFRTLLIHKSRGNVESGG</sequence>
<keyword evidence="4" id="KW-0808">Transferase</keyword>
<name>A0AB34JCV4_PRYPA</name>
<evidence type="ECO:0000313" key="8">
    <source>
        <dbReference type="Proteomes" id="UP001515480"/>
    </source>
</evidence>
<dbReference type="EMBL" id="JBGBPQ010000010">
    <property type="protein sequence ID" value="KAL1518893.1"/>
    <property type="molecule type" value="Genomic_DNA"/>
</dbReference>
<evidence type="ECO:0000313" key="7">
    <source>
        <dbReference type="EMBL" id="KAL1518893.1"/>
    </source>
</evidence>
<dbReference type="EC" id="2.1.1.33" evidence="2"/>
<dbReference type="PANTHER" id="PTHR23417:SF21">
    <property type="entry name" value="TRNA (GUANINE-N(7)-)-METHYLTRANSFERASE"/>
    <property type="match status" value="1"/>
</dbReference>
<keyword evidence="3" id="KW-0489">Methyltransferase</keyword>
<dbReference type="GO" id="GO:0043527">
    <property type="term" value="C:tRNA methyltransferase complex"/>
    <property type="evidence" value="ECO:0007669"/>
    <property type="project" value="TreeGrafter"/>
</dbReference>
<comment type="catalytic activity">
    <reaction evidence="1">
        <text>guanosine(46) in tRNA + S-adenosyl-L-methionine = N(7)-methylguanosine(46) in tRNA + S-adenosyl-L-homocysteine</text>
        <dbReference type="Rhea" id="RHEA:42708"/>
        <dbReference type="Rhea" id="RHEA-COMP:10188"/>
        <dbReference type="Rhea" id="RHEA-COMP:10189"/>
        <dbReference type="ChEBI" id="CHEBI:57856"/>
        <dbReference type="ChEBI" id="CHEBI:59789"/>
        <dbReference type="ChEBI" id="CHEBI:74269"/>
        <dbReference type="ChEBI" id="CHEBI:74480"/>
        <dbReference type="EC" id="2.1.1.33"/>
    </reaction>
</comment>
<dbReference type="PANTHER" id="PTHR23417">
    <property type="entry name" value="3-DEOXY-D-MANNO-OCTULOSONIC-ACID TRANSFERASE/TRNA GUANINE-N 7 - -METHYLTRANSFERASE"/>
    <property type="match status" value="1"/>
</dbReference>
<dbReference type="PROSITE" id="PS51625">
    <property type="entry name" value="SAM_MT_TRMB"/>
    <property type="match status" value="1"/>
</dbReference>
<dbReference type="InterPro" id="IPR029063">
    <property type="entry name" value="SAM-dependent_MTases_sf"/>
</dbReference>
<evidence type="ECO:0000256" key="5">
    <source>
        <dbReference type="ARBA" id="ARBA00022691"/>
    </source>
</evidence>
<dbReference type="InterPro" id="IPR055361">
    <property type="entry name" value="tRNA_methyltr_TrmB_bact"/>
</dbReference>